<dbReference type="RefSeq" id="WP_269925790.1">
    <property type="nucleotide sequence ID" value="NZ_JAMKBJ010000004.1"/>
</dbReference>
<keyword evidence="2 4" id="KW-0479">Metal-binding</keyword>
<reference evidence="6" key="1">
    <citation type="submission" date="2022-05" db="EMBL/GenBank/DDBJ databases">
        <authorList>
            <person name="Colautti A."/>
            <person name="Iacumin L."/>
        </authorList>
    </citation>
    <scope>NUCLEOTIDE SEQUENCE</scope>
    <source>
        <strain evidence="6">SK 55</strain>
    </source>
</reference>
<gene>
    <name evidence="6" type="ORF">M9R32_05805</name>
</gene>
<feature type="binding site" evidence="4">
    <location>
        <position position="67"/>
    </location>
    <ligand>
        <name>Zn(2+)</name>
        <dbReference type="ChEBI" id="CHEBI:29105"/>
    </ligand>
</feature>
<dbReference type="GO" id="GO:0006950">
    <property type="term" value="P:response to stress"/>
    <property type="evidence" value="ECO:0007669"/>
    <property type="project" value="UniProtKB-ARBA"/>
</dbReference>
<dbReference type="GO" id="GO:0005737">
    <property type="term" value="C:cytoplasm"/>
    <property type="evidence" value="ECO:0007669"/>
    <property type="project" value="UniProtKB-SubCell"/>
</dbReference>
<comment type="subcellular location">
    <subcellularLocation>
        <location evidence="4">Cytoplasm</location>
    </subcellularLocation>
</comment>
<feature type="active site" evidence="4">
    <location>
        <position position="68"/>
    </location>
</feature>
<keyword evidence="1 4" id="KW-0963">Cytoplasm</keyword>
<dbReference type="InterPro" id="IPR006640">
    <property type="entry name" value="SprT-like_domain"/>
</dbReference>
<feature type="domain" description="SprT-like" evidence="5">
    <location>
        <begin position="4"/>
        <end position="150"/>
    </location>
</feature>
<dbReference type="HAMAP" id="MF_00745">
    <property type="entry name" value="SprT_like"/>
    <property type="match status" value="1"/>
</dbReference>
<evidence type="ECO:0000256" key="1">
    <source>
        <dbReference type="ARBA" id="ARBA00022490"/>
    </source>
</evidence>
<dbReference type="Proteomes" id="UP001152173">
    <property type="component" value="Unassembled WGS sequence"/>
</dbReference>
<evidence type="ECO:0000256" key="2">
    <source>
        <dbReference type="ARBA" id="ARBA00022723"/>
    </source>
</evidence>
<evidence type="ECO:0000256" key="4">
    <source>
        <dbReference type="HAMAP-Rule" id="MF_00745"/>
    </source>
</evidence>
<dbReference type="AlphaFoldDB" id="A0A9X3RDU9"/>
<accession>A0A9X3RDU9</accession>
<protein>
    <recommendedName>
        <fullName evidence="4">Protein SprT-like</fullName>
    </recommendedName>
</protein>
<comment type="similarity">
    <text evidence="4">Belongs to the SprT family.</text>
</comment>
<dbReference type="GO" id="GO:0008270">
    <property type="term" value="F:zinc ion binding"/>
    <property type="evidence" value="ECO:0007669"/>
    <property type="project" value="UniProtKB-UniRule"/>
</dbReference>
<keyword evidence="3 4" id="KW-0862">Zinc</keyword>
<comment type="caution">
    <text evidence="6">The sequence shown here is derived from an EMBL/GenBank/DDBJ whole genome shotgun (WGS) entry which is preliminary data.</text>
</comment>
<evidence type="ECO:0000256" key="3">
    <source>
        <dbReference type="ARBA" id="ARBA00022833"/>
    </source>
</evidence>
<evidence type="ECO:0000313" key="6">
    <source>
        <dbReference type="EMBL" id="MCZ8536688.1"/>
    </source>
</evidence>
<organism evidence="6 7">
    <name type="scientific">Paenisporosarcina quisquiliarum</name>
    <dbReference type="NCBI Taxonomy" id="365346"/>
    <lineage>
        <taxon>Bacteria</taxon>
        <taxon>Bacillati</taxon>
        <taxon>Bacillota</taxon>
        <taxon>Bacilli</taxon>
        <taxon>Bacillales</taxon>
        <taxon>Caryophanaceae</taxon>
        <taxon>Paenisporosarcina</taxon>
    </lineage>
</organism>
<keyword evidence="7" id="KW-1185">Reference proteome</keyword>
<evidence type="ECO:0000313" key="7">
    <source>
        <dbReference type="Proteomes" id="UP001152173"/>
    </source>
</evidence>
<name>A0A9X3RDU9_9BACL</name>
<dbReference type="EMBL" id="JAMKBJ010000004">
    <property type="protein sequence ID" value="MCZ8536688.1"/>
    <property type="molecule type" value="Genomic_DNA"/>
</dbReference>
<dbReference type="Pfam" id="PF10263">
    <property type="entry name" value="SprT-like"/>
    <property type="match status" value="1"/>
</dbReference>
<dbReference type="SMART" id="SM00731">
    <property type="entry name" value="SprT"/>
    <property type="match status" value="1"/>
</dbReference>
<evidence type="ECO:0000259" key="5">
    <source>
        <dbReference type="SMART" id="SM00731"/>
    </source>
</evidence>
<dbReference type="NCBIfam" id="NF003339">
    <property type="entry name" value="PRK04351.1"/>
    <property type="match status" value="1"/>
</dbReference>
<dbReference type="InterPro" id="IPR023524">
    <property type="entry name" value="Uncharacterised_SprT-like"/>
</dbReference>
<feature type="binding site" evidence="4">
    <location>
        <position position="71"/>
    </location>
    <ligand>
        <name>Zn(2+)</name>
        <dbReference type="ChEBI" id="CHEBI:29105"/>
    </ligand>
</feature>
<sequence length="151" mass="17802">MTNEELQQLVINISETVFHKPFKHEAYFNSRLKTTGGRYMLQTHHIQINPKSLELHGRDELEGIIRHELCHYHLHIEGKGYKHRDKEFKDLLKVTKSPRFCANLGAVKRKKKETQHVYGCISCGLLYRRKIRLNTNKYRCGKCSGRLIKVE</sequence>
<comment type="cofactor">
    <cofactor evidence="4">
        <name>Zn(2+)</name>
        <dbReference type="ChEBI" id="CHEBI:29105"/>
    </cofactor>
    <text evidence="4">Binds 1 zinc ion.</text>
</comment>
<proteinExistence type="inferred from homology"/>